<comment type="caution">
    <text evidence="7">The sequence shown here is derived from an EMBL/GenBank/DDBJ whole genome shotgun (WGS) entry which is preliminary data.</text>
</comment>
<dbReference type="OrthoDB" id="4476201at2759"/>
<keyword evidence="3 6" id="KW-0812">Transmembrane</keyword>
<gene>
    <name evidence="7" type="ORF">Amon01_000213300</name>
</gene>
<dbReference type="PANTHER" id="PTHR45649:SF6">
    <property type="entry name" value="GABA-SPECIFIC PERMEASE"/>
    <property type="match status" value="1"/>
</dbReference>
<feature type="transmembrane region" description="Helical" evidence="6">
    <location>
        <begin position="221"/>
        <end position="240"/>
    </location>
</feature>
<dbReference type="Proteomes" id="UP001165063">
    <property type="component" value="Unassembled WGS sequence"/>
</dbReference>
<feature type="transmembrane region" description="Helical" evidence="6">
    <location>
        <begin position="467"/>
        <end position="493"/>
    </location>
</feature>
<evidence type="ECO:0000313" key="8">
    <source>
        <dbReference type="Proteomes" id="UP001165063"/>
    </source>
</evidence>
<dbReference type="AlphaFoldDB" id="A0A9W6YW06"/>
<evidence type="ECO:0000313" key="7">
    <source>
        <dbReference type="EMBL" id="GMG21611.1"/>
    </source>
</evidence>
<evidence type="ECO:0000256" key="2">
    <source>
        <dbReference type="ARBA" id="ARBA00022448"/>
    </source>
</evidence>
<evidence type="ECO:0000256" key="5">
    <source>
        <dbReference type="ARBA" id="ARBA00023136"/>
    </source>
</evidence>
<feature type="transmembrane region" description="Helical" evidence="6">
    <location>
        <begin position="301"/>
        <end position="326"/>
    </location>
</feature>
<dbReference type="GO" id="GO:0015101">
    <property type="term" value="F:organic cation transmembrane transporter activity"/>
    <property type="evidence" value="ECO:0007669"/>
    <property type="project" value="UniProtKB-ARBA"/>
</dbReference>
<keyword evidence="5 6" id="KW-0472">Membrane</keyword>
<dbReference type="PANTHER" id="PTHR45649">
    <property type="entry name" value="AMINO-ACID PERMEASE BAT1"/>
    <property type="match status" value="1"/>
</dbReference>
<organism evidence="7 8">
    <name type="scientific">Ambrosiozyma monospora</name>
    <name type="common">Yeast</name>
    <name type="synonym">Endomycopsis monosporus</name>
    <dbReference type="NCBI Taxonomy" id="43982"/>
    <lineage>
        <taxon>Eukaryota</taxon>
        <taxon>Fungi</taxon>
        <taxon>Dikarya</taxon>
        <taxon>Ascomycota</taxon>
        <taxon>Saccharomycotina</taxon>
        <taxon>Pichiomycetes</taxon>
        <taxon>Pichiales</taxon>
        <taxon>Pichiaceae</taxon>
        <taxon>Ambrosiozyma</taxon>
    </lineage>
</organism>
<dbReference type="PIRSF" id="PIRSF006060">
    <property type="entry name" value="AA_transporter"/>
    <property type="match status" value="1"/>
</dbReference>
<sequence>MHTSGTQIHPLHSIASHVHPIQSVHTKLHEVVSTQSAIRDIDAKDAANDTDLLAQIGYKQELKRSFHTYQIFGIAYSIMGIVPSISSMTATGLTAGPSGFVWAWFVAMHFIICISISMSELASSIPTSGGLYFWTYYYAPENYRVLFSYVIGLTNSMALCAGVVSVAYGNAEQILAAVYIQQDGNFEITSGKTYGIFAGCVITQCICTCFSSKSVATLQTISSMLNTFLVVLIFIALPVGNSQKDFGFRSGEFIFGTVQNYSDWPIGFQFCLSLMTAVWSIGAFDSCVHMSEEAQNASFGVPIGILSSVSVVSYVSWFVIICLVACMKPDVGAVLETGSGFPFAQIIYDALGKKWTVAIMSLTAVGQWLCAASILTALSRQVWAFARDDGLPFSSIVKVVHPTLKVPIRAVLFATCVALALGCLCLAGPAAANALFSLTVSGNYTAWCTPVLLRLTSGRSRFHPGPFYLGAFWSQIIGWITCAWGGFILVLCMFPSVKSVDKTDMNYTCVITGSVWIFALVYFAVYKRKFYHGPKTNLGPEDGTEVDKIPISLDSAIESTEKRE</sequence>
<dbReference type="FunFam" id="1.20.1740.10:FF:000046">
    <property type="entry name" value="Amino-acid permease, putative"/>
    <property type="match status" value="1"/>
</dbReference>
<keyword evidence="8" id="KW-1185">Reference proteome</keyword>
<keyword evidence="4 6" id="KW-1133">Transmembrane helix</keyword>
<feature type="transmembrane region" description="Helical" evidence="6">
    <location>
        <begin position="146"/>
        <end position="168"/>
    </location>
</feature>
<accession>A0A9W6YW06</accession>
<dbReference type="Pfam" id="PF13520">
    <property type="entry name" value="AA_permease_2"/>
    <property type="match status" value="1"/>
</dbReference>
<proteinExistence type="predicted"/>
<protein>
    <submittedName>
        <fullName evidence="7">Unnamed protein product</fullName>
    </submittedName>
</protein>
<name>A0A9W6YW06_AMBMO</name>
<evidence type="ECO:0000256" key="1">
    <source>
        <dbReference type="ARBA" id="ARBA00004141"/>
    </source>
</evidence>
<feature type="transmembrane region" description="Helical" evidence="6">
    <location>
        <begin position="261"/>
        <end position="281"/>
    </location>
</feature>
<keyword evidence="2" id="KW-0813">Transport</keyword>
<feature type="transmembrane region" description="Helical" evidence="6">
    <location>
        <begin position="357"/>
        <end position="378"/>
    </location>
</feature>
<evidence type="ECO:0000256" key="3">
    <source>
        <dbReference type="ARBA" id="ARBA00022692"/>
    </source>
</evidence>
<reference evidence="7" key="1">
    <citation type="submission" date="2023-04" db="EMBL/GenBank/DDBJ databases">
        <title>Ambrosiozyma monospora NBRC 1965.</title>
        <authorList>
            <person name="Ichikawa N."/>
            <person name="Sato H."/>
            <person name="Tonouchi N."/>
        </authorList>
    </citation>
    <scope>NUCLEOTIDE SEQUENCE</scope>
    <source>
        <strain evidence="7">NBRC 1965</strain>
    </source>
</reference>
<comment type="subcellular location">
    <subcellularLocation>
        <location evidence="1">Membrane</location>
        <topology evidence="1">Multi-pass membrane protein</topology>
    </subcellularLocation>
</comment>
<feature type="transmembrane region" description="Helical" evidence="6">
    <location>
        <begin position="101"/>
        <end position="134"/>
    </location>
</feature>
<dbReference type="InterPro" id="IPR002293">
    <property type="entry name" value="AA/rel_permease1"/>
</dbReference>
<dbReference type="Gene3D" id="1.20.1740.10">
    <property type="entry name" value="Amino acid/polyamine transporter I"/>
    <property type="match status" value="1"/>
</dbReference>
<dbReference type="EMBL" id="BSXU01000731">
    <property type="protein sequence ID" value="GMG21611.1"/>
    <property type="molecule type" value="Genomic_DNA"/>
</dbReference>
<evidence type="ECO:0000256" key="4">
    <source>
        <dbReference type="ARBA" id="ARBA00022989"/>
    </source>
</evidence>
<feature type="transmembrane region" description="Helical" evidence="6">
    <location>
        <begin position="69"/>
        <end position="89"/>
    </location>
</feature>
<dbReference type="GO" id="GO:0016020">
    <property type="term" value="C:membrane"/>
    <property type="evidence" value="ECO:0007669"/>
    <property type="project" value="UniProtKB-SubCell"/>
</dbReference>
<feature type="transmembrane region" description="Helical" evidence="6">
    <location>
        <begin position="410"/>
        <end position="429"/>
    </location>
</feature>
<evidence type="ECO:0000256" key="6">
    <source>
        <dbReference type="SAM" id="Phobius"/>
    </source>
</evidence>
<feature type="transmembrane region" description="Helical" evidence="6">
    <location>
        <begin position="505"/>
        <end position="525"/>
    </location>
</feature>